<organism evidence="1 2">
    <name type="scientific">Paractinoplanes globisporus</name>
    <dbReference type="NCBI Taxonomy" id="113565"/>
    <lineage>
        <taxon>Bacteria</taxon>
        <taxon>Bacillati</taxon>
        <taxon>Actinomycetota</taxon>
        <taxon>Actinomycetes</taxon>
        <taxon>Micromonosporales</taxon>
        <taxon>Micromonosporaceae</taxon>
        <taxon>Paractinoplanes</taxon>
    </lineage>
</organism>
<dbReference type="EMBL" id="JBIAZU010000008">
    <property type="protein sequence ID" value="MFF5295932.1"/>
    <property type="molecule type" value="Genomic_DNA"/>
</dbReference>
<proteinExistence type="predicted"/>
<dbReference type="RefSeq" id="WP_020516132.1">
    <property type="nucleotide sequence ID" value="NZ_JBIAZU010000008.1"/>
</dbReference>
<reference evidence="1 2" key="1">
    <citation type="submission" date="2024-10" db="EMBL/GenBank/DDBJ databases">
        <title>The Natural Products Discovery Center: Release of the First 8490 Sequenced Strains for Exploring Actinobacteria Biosynthetic Diversity.</title>
        <authorList>
            <person name="Kalkreuter E."/>
            <person name="Kautsar S.A."/>
            <person name="Yang D."/>
            <person name="Bader C.D."/>
            <person name="Teijaro C.N."/>
            <person name="Fluegel L."/>
            <person name="Davis C.M."/>
            <person name="Simpson J.R."/>
            <person name="Lauterbach L."/>
            <person name="Steele A.D."/>
            <person name="Gui C."/>
            <person name="Meng S."/>
            <person name="Li G."/>
            <person name="Viehrig K."/>
            <person name="Ye F."/>
            <person name="Su P."/>
            <person name="Kiefer A.F."/>
            <person name="Nichols A."/>
            <person name="Cepeda A.J."/>
            <person name="Yan W."/>
            <person name="Fan B."/>
            <person name="Jiang Y."/>
            <person name="Adhikari A."/>
            <person name="Zheng C.-J."/>
            <person name="Schuster L."/>
            <person name="Cowan T.M."/>
            <person name="Smanski M.J."/>
            <person name="Chevrette M.G."/>
            <person name="De Carvalho L.P.S."/>
            <person name="Shen B."/>
        </authorList>
    </citation>
    <scope>NUCLEOTIDE SEQUENCE [LARGE SCALE GENOMIC DNA]</scope>
    <source>
        <strain evidence="1 2">NPDC000087</strain>
    </source>
</reference>
<keyword evidence="2" id="KW-1185">Reference proteome</keyword>
<evidence type="ECO:0000313" key="1">
    <source>
        <dbReference type="EMBL" id="MFF5295932.1"/>
    </source>
</evidence>
<gene>
    <name evidence="1" type="ORF">ACFY35_41415</name>
</gene>
<evidence type="ECO:0000313" key="2">
    <source>
        <dbReference type="Proteomes" id="UP001602245"/>
    </source>
</evidence>
<name>A0ABW6WRK4_9ACTN</name>
<comment type="caution">
    <text evidence="1">The sequence shown here is derived from an EMBL/GenBank/DDBJ whole genome shotgun (WGS) entry which is preliminary data.</text>
</comment>
<sequence length="179" mass="19876">MRTLGQDSFKGQNWLITPAALQVDEPRPASVYDQRWLLVLTGVVESDLEGDSPHQWLHETLSFIPDLDGPLNFAIDRYSIPRPPGSTSVFFMAEQWAPAASLASIFDQDTSDNAGFAVDLWRPAHFSQVMDIVTGQLAGNIFTGINVDVAVRDSDAWLYRLGYHITLLGKIVFANLFHG</sequence>
<dbReference type="Proteomes" id="UP001602245">
    <property type="component" value="Unassembled WGS sequence"/>
</dbReference>
<accession>A0ABW6WRK4</accession>
<evidence type="ECO:0008006" key="3">
    <source>
        <dbReference type="Google" id="ProtNLM"/>
    </source>
</evidence>
<protein>
    <recommendedName>
        <fullName evidence="3">ABM domain-containing protein</fullName>
    </recommendedName>
</protein>